<dbReference type="GO" id="GO:0015930">
    <property type="term" value="F:glutamate synthase activity"/>
    <property type="evidence" value="ECO:0007669"/>
    <property type="project" value="InterPro"/>
</dbReference>
<dbReference type="AlphaFoldDB" id="A0A137PDV5"/>
<evidence type="ECO:0000313" key="4">
    <source>
        <dbReference type="Proteomes" id="UP000070444"/>
    </source>
</evidence>
<accession>A0A137PDV5</accession>
<dbReference type="Proteomes" id="UP000070444">
    <property type="component" value="Unassembled WGS sequence"/>
</dbReference>
<dbReference type="EMBL" id="KQ964440">
    <property type="protein sequence ID" value="KXN73186.1"/>
    <property type="molecule type" value="Genomic_DNA"/>
</dbReference>
<dbReference type="InterPro" id="IPR002932">
    <property type="entry name" value="Glu_synthdom"/>
</dbReference>
<organism evidence="3 4">
    <name type="scientific">Conidiobolus coronatus (strain ATCC 28846 / CBS 209.66 / NRRL 28638)</name>
    <name type="common">Delacroixia coronata</name>
    <dbReference type="NCBI Taxonomy" id="796925"/>
    <lineage>
        <taxon>Eukaryota</taxon>
        <taxon>Fungi</taxon>
        <taxon>Fungi incertae sedis</taxon>
        <taxon>Zoopagomycota</taxon>
        <taxon>Entomophthoromycotina</taxon>
        <taxon>Entomophthoromycetes</taxon>
        <taxon>Entomophthorales</taxon>
        <taxon>Ancylistaceae</taxon>
        <taxon>Conidiobolus</taxon>
    </lineage>
</organism>
<evidence type="ECO:0000313" key="3">
    <source>
        <dbReference type="EMBL" id="KXN73186.1"/>
    </source>
</evidence>
<comment type="similarity">
    <text evidence="1">Belongs to the glutamate synthase family.</text>
</comment>
<proteinExistence type="inferred from homology"/>
<dbReference type="Gene3D" id="3.20.20.70">
    <property type="entry name" value="Aldolase class I"/>
    <property type="match status" value="1"/>
</dbReference>
<dbReference type="InterPro" id="IPR013785">
    <property type="entry name" value="Aldolase_TIM"/>
</dbReference>
<dbReference type="SUPFAM" id="SSF51395">
    <property type="entry name" value="FMN-linked oxidoreductases"/>
    <property type="match status" value="1"/>
</dbReference>
<protein>
    <recommendedName>
        <fullName evidence="2">Glutamate synthase domain-containing protein</fullName>
    </recommendedName>
</protein>
<reference evidence="3 4" key="1">
    <citation type="journal article" date="2015" name="Genome Biol. Evol.">
        <title>Phylogenomic analyses indicate that early fungi evolved digesting cell walls of algal ancestors of land plants.</title>
        <authorList>
            <person name="Chang Y."/>
            <person name="Wang S."/>
            <person name="Sekimoto S."/>
            <person name="Aerts A.L."/>
            <person name="Choi C."/>
            <person name="Clum A."/>
            <person name="LaButti K.M."/>
            <person name="Lindquist E.A."/>
            <person name="Yee Ngan C."/>
            <person name="Ohm R.A."/>
            <person name="Salamov A.A."/>
            <person name="Grigoriev I.V."/>
            <person name="Spatafora J.W."/>
            <person name="Berbee M.L."/>
        </authorList>
    </citation>
    <scope>NUCLEOTIDE SEQUENCE [LARGE SCALE GENOMIC DNA]</scope>
    <source>
        <strain evidence="3 4">NRRL 28638</strain>
    </source>
</reference>
<evidence type="ECO:0000259" key="2">
    <source>
        <dbReference type="Pfam" id="PF01645"/>
    </source>
</evidence>
<evidence type="ECO:0000256" key="1">
    <source>
        <dbReference type="ARBA" id="ARBA00009716"/>
    </source>
</evidence>
<keyword evidence="4" id="KW-1185">Reference proteome</keyword>
<gene>
    <name evidence="3" type="ORF">CONCODRAFT_3850</name>
</gene>
<dbReference type="STRING" id="796925.A0A137PDV5"/>
<dbReference type="GO" id="GO:0006537">
    <property type="term" value="P:glutamate biosynthetic process"/>
    <property type="evidence" value="ECO:0007669"/>
    <property type="project" value="InterPro"/>
</dbReference>
<dbReference type="Pfam" id="PF01645">
    <property type="entry name" value="Glu_synthase"/>
    <property type="match status" value="1"/>
</dbReference>
<dbReference type="OrthoDB" id="3263576at2759"/>
<feature type="domain" description="Glutamate synthase" evidence="2">
    <location>
        <begin position="31"/>
        <end position="95"/>
    </location>
</feature>
<name>A0A137PDV5_CONC2</name>
<sequence length="97" mass="11096">MDERVVQGERFGFELFDFKCSTDNRKQRLAMSKLLNMGAQNQVKDCTLRGLLDFEKATPVPIDEVEPWTNIVKRFVTGAMTYGSISYKTYTALAAEY</sequence>